<dbReference type="PROSITE" id="PS00758">
    <property type="entry name" value="ARGE_DAPE_CPG2_1"/>
    <property type="match status" value="1"/>
</dbReference>
<dbReference type="SUPFAM" id="SSF53187">
    <property type="entry name" value="Zn-dependent exopeptidases"/>
    <property type="match status" value="1"/>
</dbReference>
<dbReference type="InterPro" id="IPR002933">
    <property type="entry name" value="Peptidase_M20"/>
</dbReference>
<keyword evidence="2" id="KW-0862">Zinc</keyword>
<feature type="non-terminal residue" evidence="3">
    <location>
        <position position="201"/>
    </location>
</feature>
<dbReference type="Pfam" id="PF01546">
    <property type="entry name" value="Peptidase_M20"/>
    <property type="match status" value="1"/>
</dbReference>
<dbReference type="PANTHER" id="PTHR43808">
    <property type="entry name" value="ACETYLORNITHINE DEACETYLASE"/>
    <property type="match status" value="1"/>
</dbReference>
<evidence type="ECO:0008006" key="4">
    <source>
        <dbReference type="Google" id="ProtNLM"/>
    </source>
</evidence>
<dbReference type="InterPro" id="IPR001261">
    <property type="entry name" value="ArgE/DapE_CS"/>
</dbReference>
<feature type="non-terminal residue" evidence="3">
    <location>
        <position position="1"/>
    </location>
</feature>
<proteinExistence type="predicted"/>
<dbReference type="EMBL" id="UINC01043024">
    <property type="protein sequence ID" value="SVB46450.1"/>
    <property type="molecule type" value="Genomic_DNA"/>
</dbReference>
<sequence length="201" mass="22553">MRHLSVLTLIFLFCPLALFAQDNYLVDWDEVGEESINHLIKLVRINTSNPPGNETEVTHYLKNVLAAEGIPSNLYALDPDRANLVTRYKGNGSKRPILVMGHTDVVGVQAEKWLEEPFGGLRKDGWIYGRGSLDDKDNVTAGLMLMLLLNRYEVELDRDIIFLAEAGEEGTPEVGINYMIEHHWEKIDAEFCLAEGGGNIL</sequence>
<protein>
    <recommendedName>
        <fullName evidence="4">Peptidase M20 dimerisation domain-containing protein</fullName>
    </recommendedName>
</protein>
<evidence type="ECO:0000256" key="1">
    <source>
        <dbReference type="ARBA" id="ARBA00022801"/>
    </source>
</evidence>
<keyword evidence="1" id="KW-0378">Hydrolase</keyword>
<reference evidence="3" key="1">
    <citation type="submission" date="2018-05" db="EMBL/GenBank/DDBJ databases">
        <authorList>
            <person name="Lanie J.A."/>
            <person name="Ng W.-L."/>
            <person name="Kazmierczak K.M."/>
            <person name="Andrzejewski T.M."/>
            <person name="Davidsen T.M."/>
            <person name="Wayne K.J."/>
            <person name="Tettelin H."/>
            <person name="Glass J.I."/>
            <person name="Rusch D."/>
            <person name="Podicherti R."/>
            <person name="Tsui H.-C.T."/>
            <person name="Winkler M.E."/>
        </authorList>
    </citation>
    <scope>NUCLEOTIDE SEQUENCE</scope>
</reference>
<dbReference type="PANTHER" id="PTHR43808:SF8">
    <property type="entry name" value="PEPTIDASE M20 DIMERISATION DOMAIN-CONTAINING PROTEIN"/>
    <property type="match status" value="1"/>
</dbReference>
<evidence type="ECO:0000256" key="2">
    <source>
        <dbReference type="ARBA" id="ARBA00022833"/>
    </source>
</evidence>
<accession>A0A382E737</accession>
<name>A0A382E737_9ZZZZ</name>
<organism evidence="3">
    <name type="scientific">marine metagenome</name>
    <dbReference type="NCBI Taxonomy" id="408172"/>
    <lineage>
        <taxon>unclassified sequences</taxon>
        <taxon>metagenomes</taxon>
        <taxon>ecological metagenomes</taxon>
    </lineage>
</organism>
<evidence type="ECO:0000313" key="3">
    <source>
        <dbReference type="EMBL" id="SVB46450.1"/>
    </source>
</evidence>
<dbReference type="Gene3D" id="3.40.630.10">
    <property type="entry name" value="Zn peptidases"/>
    <property type="match status" value="1"/>
</dbReference>
<dbReference type="GO" id="GO:0016787">
    <property type="term" value="F:hydrolase activity"/>
    <property type="evidence" value="ECO:0007669"/>
    <property type="project" value="UniProtKB-KW"/>
</dbReference>
<dbReference type="InterPro" id="IPR050072">
    <property type="entry name" value="Peptidase_M20A"/>
</dbReference>
<gene>
    <name evidence="3" type="ORF">METZ01_LOCUS199304</name>
</gene>
<dbReference type="AlphaFoldDB" id="A0A382E737"/>